<dbReference type="RefSeq" id="WP_264732994.1">
    <property type="nucleotide sequence ID" value="NZ_JAPDNR010000001.1"/>
</dbReference>
<protein>
    <submittedName>
        <fullName evidence="6">TetR/AcrR family transcriptional regulator</fullName>
    </submittedName>
</protein>
<evidence type="ECO:0000259" key="4">
    <source>
        <dbReference type="Pfam" id="PF00440"/>
    </source>
</evidence>
<name>A0ABT3IQG4_9BACT</name>
<dbReference type="InterPro" id="IPR009057">
    <property type="entry name" value="Homeodomain-like_sf"/>
</dbReference>
<organism evidence="6 7">
    <name type="scientific">Chitinophaga nivalis</name>
    <dbReference type="NCBI Taxonomy" id="2991709"/>
    <lineage>
        <taxon>Bacteria</taxon>
        <taxon>Pseudomonadati</taxon>
        <taxon>Bacteroidota</taxon>
        <taxon>Chitinophagia</taxon>
        <taxon>Chitinophagales</taxon>
        <taxon>Chitinophagaceae</taxon>
        <taxon>Chitinophaga</taxon>
    </lineage>
</organism>
<dbReference type="Proteomes" id="UP001207742">
    <property type="component" value="Unassembled WGS sequence"/>
</dbReference>
<keyword evidence="3" id="KW-0804">Transcription</keyword>
<dbReference type="PANTHER" id="PTHR47506:SF1">
    <property type="entry name" value="HTH-TYPE TRANSCRIPTIONAL REGULATOR YJDC"/>
    <property type="match status" value="1"/>
</dbReference>
<evidence type="ECO:0000256" key="2">
    <source>
        <dbReference type="ARBA" id="ARBA00023125"/>
    </source>
</evidence>
<keyword evidence="7" id="KW-1185">Reference proteome</keyword>
<dbReference type="Pfam" id="PF16925">
    <property type="entry name" value="TetR_C_13"/>
    <property type="match status" value="1"/>
</dbReference>
<dbReference type="InterPro" id="IPR001647">
    <property type="entry name" value="HTH_TetR"/>
</dbReference>
<evidence type="ECO:0000256" key="1">
    <source>
        <dbReference type="ARBA" id="ARBA00023015"/>
    </source>
</evidence>
<dbReference type="SUPFAM" id="SSF48498">
    <property type="entry name" value="Tetracyclin repressor-like, C-terminal domain"/>
    <property type="match status" value="1"/>
</dbReference>
<dbReference type="PANTHER" id="PTHR47506">
    <property type="entry name" value="TRANSCRIPTIONAL REGULATORY PROTEIN"/>
    <property type="match status" value="1"/>
</dbReference>
<dbReference type="Gene3D" id="1.10.10.60">
    <property type="entry name" value="Homeodomain-like"/>
    <property type="match status" value="1"/>
</dbReference>
<evidence type="ECO:0000313" key="6">
    <source>
        <dbReference type="EMBL" id="MCW3486178.1"/>
    </source>
</evidence>
<proteinExistence type="predicted"/>
<reference evidence="6 7" key="1">
    <citation type="submission" date="2022-10" db="EMBL/GenBank/DDBJ databases">
        <title>Chitinophaga nivalis PC15 sp. nov., isolated from Pyeongchang county, South Korea.</title>
        <authorList>
            <person name="Trinh H.N."/>
        </authorList>
    </citation>
    <scope>NUCLEOTIDE SEQUENCE [LARGE SCALE GENOMIC DNA]</scope>
    <source>
        <strain evidence="6 7">PC14</strain>
    </source>
</reference>
<feature type="domain" description="HTH tetR-type" evidence="4">
    <location>
        <begin position="14"/>
        <end position="59"/>
    </location>
</feature>
<gene>
    <name evidence="6" type="ORF">OL497_19910</name>
</gene>
<evidence type="ECO:0000256" key="3">
    <source>
        <dbReference type="ARBA" id="ARBA00023163"/>
    </source>
</evidence>
<sequence length="194" mass="21719">MSGRPKIFDEAAVIDKAIALFWTQGYEGTSTDALLEAMGIGKGSFYLAFKGGKKELFEKALLQFSRRELTMLREILTASKDPIATLRNFFLDIAASPKKTHLKGCFMGNTIAELSSLDPSLTKQAAQLLKDLEALFLEVIRKAVENKQLKTQQDPVVLARYLLNLWNGLGITRRMYPDQKTLTDLIALQLTLLH</sequence>
<feature type="domain" description="Tetracyclin repressor-like C-terminal" evidence="5">
    <location>
        <begin position="83"/>
        <end position="183"/>
    </location>
</feature>
<dbReference type="EMBL" id="JAPDNS010000002">
    <property type="protein sequence ID" value="MCW3486178.1"/>
    <property type="molecule type" value="Genomic_DNA"/>
</dbReference>
<dbReference type="Pfam" id="PF00440">
    <property type="entry name" value="TetR_N"/>
    <property type="match status" value="1"/>
</dbReference>
<dbReference type="InterPro" id="IPR036271">
    <property type="entry name" value="Tet_transcr_reg_TetR-rel_C_sf"/>
</dbReference>
<evidence type="ECO:0000259" key="5">
    <source>
        <dbReference type="Pfam" id="PF16925"/>
    </source>
</evidence>
<evidence type="ECO:0000313" key="7">
    <source>
        <dbReference type="Proteomes" id="UP001207742"/>
    </source>
</evidence>
<accession>A0ABT3IQG4</accession>
<keyword evidence="1" id="KW-0805">Transcription regulation</keyword>
<keyword evidence="2" id="KW-0238">DNA-binding</keyword>
<dbReference type="Gene3D" id="1.10.357.10">
    <property type="entry name" value="Tetracycline Repressor, domain 2"/>
    <property type="match status" value="1"/>
</dbReference>
<dbReference type="SUPFAM" id="SSF46689">
    <property type="entry name" value="Homeodomain-like"/>
    <property type="match status" value="1"/>
</dbReference>
<dbReference type="InterPro" id="IPR011075">
    <property type="entry name" value="TetR_C"/>
</dbReference>
<comment type="caution">
    <text evidence="6">The sequence shown here is derived from an EMBL/GenBank/DDBJ whole genome shotgun (WGS) entry which is preliminary data.</text>
</comment>